<feature type="domain" description="Outer membrane lipoprotein BamD-like" evidence="3">
    <location>
        <begin position="39"/>
        <end position="116"/>
    </location>
</feature>
<dbReference type="InterPro" id="IPR039565">
    <property type="entry name" value="BamD-like"/>
</dbReference>
<dbReference type="PROSITE" id="PS51257">
    <property type="entry name" value="PROKAR_LIPOPROTEIN"/>
    <property type="match status" value="1"/>
</dbReference>
<evidence type="ECO:0000256" key="1">
    <source>
        <dbReference type="ARBA" id="ARBA00022729"/>
    </source>
</evidence>
<keyword evidence="5" id="KW-1185">Reference proteome</keyword>
<evidence type="ECO:0000259" key="3">
    <source>
        <dbReference type="Pfam" id="PF13525"/>
    </source>
</evidence>
<evidence type="ECO:0000313" key="5">
    <source>
        <dbReference type="Proteomes" id="UP000317839"/>
    </source>
</evidence>
<proteinExistence type="predicted"/>
<feature type="chain" id="PRO_5022004912" evidence="2">
    <location>
        <begin position="34"/>
        <end position="405"/>
    </location>
</feature>
<name>A0A545T2X8_9GAMM</name>
<dbReference type="OrthoDB" id="6023367at2"/>
<dbReference type="EMBL" id="VIKR01000006">
    <property type="protein sequence ID" value="TQV71560.1"/>
    <property type="molecule type" value="Genomic_DNA"/>
</dbReference>
<dbReference type="Pfam" id="PF13646">
    <property type="entry name" value="HEAT_2"/>
    <property type="match status" value="1"/>
</dbReference>
<reference evidence="4 5" key="1">
    <citation type="submission" date="2019-06" db="EMBL/GenBank/DDBJ databases">
        <title>Draft genome of Aliikangiella marina GYP-15.</title>
        <authorList>
            <person name="Wang G."/>
        </authorList>
    </citation>
    <scope>NUCLEOTIDE SEQUENCE [LARGE SCALE GENOMIC DNA]</scope>
    <source>
        <strain evidence="4 5">GYP-15</strain>
    </source>
</reference>
<dbReference type="SUPFAM" id="SSF48452">
    <property type="entry name" value="TPR-like"/>
    <property type="match status" value="1"/>
</dbReference>
<dbReference type="Proteomes" id="UP000317839">
    <property type="component" value="Unassembled WGS sequence"/>
</dbReference>
<accession>A0A545T2X8</accession>
<feature type="signal peptide" evidence="2">
    <location>
        <begin position="1"/>
        <end position="33"/>
    </location>
</feature>
<dbReference type="InterPro" id="IPR011990">
    <property type="entry name" value="TPR-like_helical_dom_sf"/>
</dbReference>
<dbReference type="Gene3D" id="1.25.40.10">
    <property type="entry name" value="Tetratricopeptide repeat domain"/>
    <property type="match status" value="1"/>
</dbReference>
<dbReference type="Pfam" id="PF13525">
    <property type="entry name" value="YfiO"/>
    <property type="match status" value="1"/>
</dbReference>
<evidence type="ECO:0000313" key="4">
    <source>
        <dbReference type="EMBL" id="TQV71560.1"/>
    </source>
</evidence>
<sequence>MIKYVNRFKKQPKRRANNGVLAAIFGIAISSCAAVYAEEGLYVQGQKQLDNREWSQAQNSFNQLIEKGEGKQDATLYWLAYAYFKGKKSQQALNTINTLIDGHPNSKWVDDAKALRAEIKDERGEAADISDDELKLYAIDSLMSASSERAYNVLSKIINSNNSIKIKKRAMFVLSQTGSKKGFQLVSDIALNNAEPELQLNAIEMMGLAGDSNARLVLRQVIDESKDDKLRQKALEGLMIAGDHKTIKSLAMDGLEGKLQTQAINLLGVMGQGDALLEMYQSNSFIEQRENILDALSVGDGYQQLASIIKTEKSDNLRVTAIERLGIMSSRKSGDLLTELYQSSRNKKEKSAVIQALFIQSNAKALIQIAKAEKEQSLKRKAIQRLSMIDSDESIEFFSKILNQE</sequence>
<keyword evidence="1 2" id="KW-0732">Signal</keyword>
<dbReference type="SUPFAM" id="SSF48371">
    <property type="entry name" value="ARM repeat"/>
    <property type="match status" value="1"/>
</dbReference>
<evidence type="ECO:0000256" key="2">
    <source>
        <dbReference type="SAM" id="SignalP"/>
    </source>
</evidence>
<dbReference type="AlphaFoldDB" id="A0A545T2X8"/>
<dbReference type="InterPro" id="IPR016024">
    <property type="entry name" value="ARM-type_fold"/>
</dbReference>
<dbReference type="RefSeq" id="WP_142943959.1">
    <property type="nucleotide sequence ID" value="NZ_VIKR01000006.1"/>
</dbReference>
<gene>
    <name evidence="4" type="ORF">FLL45_20640</name>
</gene>
<comment type="caution">
    <text evidence="4">The sequence shown here is derived from an EMBL/GenBank/DDBJ whole genome shotgun (WGS) entry which is preliminary data.</text>
</comment>
<organism evidence="4 5">
    <name type="scientific">Aliikangiella marina</name>
    <dbReference type="NCBI Taxonomy" id="1712262"/>
    <lineage>
        <taxon>Bacteria</taxon>
        <taxon>Pseudomonadati</taxon>
        <taxon>Pseudomonadota</taxon>
        <taxon>Gammaproteobacteria</taxon>
        <taxon>Oceanospirillales</taxon>
        <taxon>Pleioneaceae</taxon>
        <taxon>Aliikangiella</taxon>
    </lineage>
</organism>
<protein>
    <submittedName>
        <fullName evidence="4">Tetratricopeptide repeat protein</fullName>
    </submittedName>
</protein>